<dbReference type="Gene3D" id="2.30.30.60">
    <property type="match status" value="1"/>
</dbReference>
<evidence type="ECO:0000256" key="8">
    <source>
        <dbReference type="SAM" id="SignalP"/>
    </source>
</evidence>
<dbReference type="Gene3D" id="1.10.287.1260">
    <property type="match status" value="1"/>
</dbReference>
<organism evidence="11 12">
    <name type="scientific">Olivibacter domesticus</name>
    <name type="common">Pseudosphingobacterium domesticum</name>
    <dbReference type="NCBI Taxonomy" id="407022"/>
    <lineage>
        <taxon>Bacteria</taxon>
        <taxon>Pseudomonadati</taxon>
        <taxon>Bacteroidota</taxon>
        <taxon>Sphingobacteriia</taxon>
        <taxon>Sphingobacteriales</taxon>
        <taxon>Sphingobacteriaceae</taxon>
        <taxon>Olivibacter</taxon>
    </lineage>
</organism>
<evidence type="ECO:0000256" key="1">
    <source>
        <dbReference type="ARBA" id="ARBA00004651"/>
    </source>
</evidence>
<dbReference type="InterPro" id="IPR023408">
    <property type="entry name" value="MscS_beta-dom_sf"/>
</dbReference>
<dbReference type="PANTHER" id="PTHR30347">
    <property type="entry name" value="POTASSIUM CHANNEL RELATED"/>
    <property type="match status" value="1"/>
</dbReference>
<evidence type="ECO:0000259" key="10">
    <source>
        <dbReference type="Pfam" id="PF21082"/>
    </source>
</evidence>
<feature type="transmembrane region" description="Helical" evidence="7">
    <location>
        <begin position="427"/>
        <end position="448"/>
    </location>
</feature>
<keyword evidence="12" id="KW-1185">Reference proteome</keyword>
<dbReference type="Gene3D" id="3.30.70.100">
    <property type="match status" value="1"/>
</dbReference>
<proteinExistence type="inferred from homology"/>
<gene>
    <name evidence="11" type="ORF">SAMN05661044_01251</name>
</gene>
<feature type="transmembrane region" description="Helical" evidence="7">
    <location>
        <begin position="371"/>
        <end position="391"/>
    </location>
</feature>
<dbReference type="Pfam" id="PF21082">
    <property type="entry name" value="MS_channel_3rd"/>
    <property type="match status" value="1"/>
</dbReference>
<feature type="chain" id="PRO_5011720359" evidence="8">
    <location>
        <begin position="20"/>
        <end position="823"/>
    </location>
</feature>
<comment type="subcellular location">
    <subcellularLocation>
        <location evidence="1">Cell membrane</location>
        <topology evidence="1">Multi-pass membrane protein</topology>
    </subcellularLocation>
</comment>
<keyword evidence="3" id="KW-1003">Cell membrane</keyword>
<evidence type="ECO:0000256" key="5">
    <source>
        <dbReference type="ARBA" id="ARBA00022989"/>
    </source>
</evidence>
<evidence type="ECO:0000259" key="9">
    <source>
        <dbReference type="Pfam" id="PF00924"/>
    </source>
</evidence>
<dbReference type="SUPFAM" id="SSF50182">
    <property type="entry name" value="Sm-like ribonucleoproteins"/>
    <property type="match status" value="1"/>
</dbReference>
<keyword evidence="4 7" id="KW-0812">Transmembrane</keyword>
<protein>
    <submittedName>
        <fullName evidence="11">Small-conductance mechanosensitive channel</fullName>
    </submittedName>
</protein>
<dbReference type="SUPFAM" id="SSF82861">
    <property type="entry name" value="Mechanosensitive channel protein MscS (YggB), transmembrane region"/>
    <property type="match status" value="1"/>
</dbReference>
<dbReference type="RefSeq" id="WP_093320287.1">
    <property type="nucleotide sequence ID" value="NZ_FOAF01000001.1"/>
</dbReference>
<evidence type="ECO:0000256" key="6">
    <source>
        <dbReference type="ARBA" id="ARBA00023136"/>
    </source>
</evidence>
<dbReference type="Pfam" id="PF00924">
    <property type="entry name" value="MS_channel_2nd"/>
    <property type="match status" value="1"/>
</dbReference>
<feature type="transmembrane region" description="Helical" evidence="7">
    <location>
        <begin position="316"/>
        <end position="336"/>
    </location>
</feature>
<dbReference type="Proteomes" id="UP000199421">
    <property type="component" value="Unassembled WGS sequence"/>
</dbReference>
<dbReference type="InterPro" id="IPR011066">
    <property type="entry name" value="MscS_channel_C_sf"/>
</dbReference>
<feature type="signal peptide" evidence="8">
    <location>
        <begin position="1"/>
        <end position="19"/>
    </location>
</feature>
<name>A0A1H7K9G0_OLID1</name>
<evidence type="ECO:0000256" key="7">
    <source>
        <dbReference type="SAM" id="Phobius"/>
    </source>
</evidence>
<dbReference type="STRING" id="407022.SAMN05661044_01251"/>
<evidence type="ECO:0000256" key="4">
    <source>
        <dbReference type="ARBA" id="ARBA00022692"/>
    </source>
</evidence>
<evidence type="ECO:0000256" key="2">
    <source>
        <dbReference type="ARBA" id="ARBA00008017"/>
    </source>
</evidence>
<dbReference type="PANTHER" id="PTHR30347:SF1">
    <property type="entry name" value="MECHANOSENSITIVE CHANNEL MSCK"/>
    <property type="match status" value="1"/>
</dbReference>
<dbReference type="InterPro" id="IPR006685">
    <property type="entry name" value="MscS_channel_2nd"/>
</dbReference>
<dbReference type="InterPro" id="IPR052702">
    <property type="entry name" value="MscS-like_channel"/>
</dbReference>
<dbReference type="EMBL" id="FOAF01000001">
    <property type="protein sequence ID" value="SEK82545.1"/>
    <property type="molecule type" value="Genomic_DNA"/>
</dbReference>
<feature type="domain" description="Mechanosensitive ion channel MscS" evidence="9">
    <location>
        <begin position="644"/>
        <end position="709"/>
    </location>
</feature>
<feature type="transmembrane region" description="Helical" evidence="7">
    <location>
        <begin position="509"/>
        <end position="530"/>
    </location>
</feature>
<evidence type="ECO:0000313" key="12">
    <source>
        <dbReference type="Proteomes" id="UP000199421"/>
    </source>
</evidence>
<feature type="transmembrane region" description="Helical" evidence="7">
    <location>
        <begin position="550"/>
        <end position="578"/>
    </location>
</feature>
<evidence type="ECO:0000313" key="11">
    <source>
        <dbReference type="EMBL" id="SEK82545.1"/>
    </source>
</evidence>
<dbReference type="InterPro" id="IPR011014">
    <property type="entry name" value="MscS_channel_TM-2"/>
</dbReference>
<feature type="transmembrane region" description="Helical" evidence="7">
    <location>
        <begin position="278"/>
        <end position="295"/>
    </location>
</feature>
<keyword evidence="5 7" id="KW-1133">Transmembrane helix</keyword>
<feature type="domain" description="Mechanosensitive ion channel MscS C-terminal" evidence="10">
    <location>
        <begin position="718"/>
        <end position="800"/>
    </location>
</feature>
<keyword evidence="8" id="KW-0732">Signal</keyword>
<feature type="transmembrane region" description="Helical" evidence="7">
    <location>
        <begin position="397"/>
        <end position="415"/>
    </location>
</feature>
<feature type="transmembrane region" description="Helical" evidence="7">
    <location>
        <begin position="627"/>
        <end position="649"/>
    </location>
</feature>
<evidence type="ECO:0000256" key="3">
    <source>
        <dbReference type="ARBA" id="ARBA00022475"/>
    </source>
</evidence>
<feature type="transmembrane region" description="Helical" evidence="7">
    <location>
        <begin position="342"/>
        <end position="364"/>
    </location>
</feature>
<dbReference type="InterPro" id="IPR049278">
    <property type="entry name" value="MS_channel_C"/>
</dbReference>
<dbReference type="GO" id="GO:0008381">
    <property type="term" value="F:mechanosensitive monoatomic ion channel activity"/>
    <property type="evidence" value="ECO:0007669"/>
    <property type="project" value="UniProtKB-ARBA"/>
</dbReference>
<comment type="similarity">
    <text evidence="2">Belongs to the MscS (TC 1.A.23) family.</text>
</comment>
<dbReference type="SUPFAM" id="SSF82689">
    <property type="entry name" value="Mechanosensitive channel protein MscS (YggB), C-terminal domain"/>
    <property type="match status" value="1"/>
</dbReference>
<feature type="transmembrane region" description="Helical" evidence="7">
    <location>
        <begin position="599"/>
        <end position="621"/>
    </location>
</feature>
<keyword evidence="6 7" id="KW-0472">Membrane</keyword>
<accession>A0A1H7K9G0</accession>
<dbReference type="OrthoDB" id="9809206at2"/>
<dbReference type="AlphaFoldDB" id="A0A1H7K9G0"/>
<sequence length="823" mass="93145">MIKALLASIFLLSAYLANATTLKLRADSLQDTVRHDFVSKMKRFSEQSAIKSSQELAADRLALRQNEVIESVKKATQKAKNYLKRGIDTLAIQQELRQLSTWHQLAGDGIFTNQGNTHTNRNLTTSYNILTVLANSVASRKSHVDRYQTDLSNFRLQIDSLSNDSALFKFPSDSVELTKYLQKIVVLAYEVSPVDSALKVAINNVQVLQNQINLEAFKLASNQEEINVFQQEVSDKLFQREFVNIWEQTDFSRPFREILSFSEIKSWLVLRFYVQSHPGKVFIFISMVGICLFYIRSLRKLYLTNQSLAGNTNSQLILRYPLLSALIIISCVFQFIFPSPPFIFSAILWICAALSLSFIFQTFISTYWMRVWLFILILFTLACLNNLILQASRPERWIMLCLATVGFVFGSFIILKGRHHELRERWILYPIGFMALLALASVAANVFGRYNLSKTLLMAGYSNVVIAILFLWTVRLVNEGLTLAASVYTHQEKKLFFLNYNRIGKKAPTFFYAFLIIGWFILFGKHFYAFRQISDPFKDFLSEDRSLGDYTFTINSLLVFIIIMVLTTVVSRIVSFFAADQQWNGRPSEQEKKLKIGSWLLLIRITIIVLGLFLAFAAVGIPMDRITLILGALGVGIGFGLQSLVNNLVSGLVIAFEKPLNVGDLVEVGGQGGTVKSIGFRSSVISTSEGADLVLPNGDLLNSHVTNWTSGGFKKRMTISVGIAYGTDLEKVRSLLIDKFSGDDRILKYPAPLIHFQQFNSSSIDINIFFWVKNIKEGLTTKSDMIVAIDKLFKANDIVIPFPQQDIYLHQTQSEEKEKGETL</sequence>
<dbReference type="GO" id="GO:0005886">
    <property type="term" value="C:plasma membrane"/>
    <property type="evidence" value="ECO:0007669"/>
    <property type="project" value="UniProtKB-SubCell"/>
</dbReference>
<feature type="transmembrane region" description="Helical" evidence="7">
    <location>
        <begin position="460"/>
        <end position="488"/>
    </location>
</feature>
<reference evidence="12" key="1">
    <citation type="submission" date="2016-10" db="EMBL/GenBank/DDBJ databases">
        <authorList>
            <person name="Varghese N."/>
            <person name="Submissions S."/>
        </authorList>
    </citation>
    <scope>NUCLEOTIDE SEQUENCE [LARGE SCALE GENOMIC DNA]</scope>
    <source>
        <strain evidence="12">DSM 18733</strain>
    </source>
</reference>
<dbReference type="InterPro" id="IPR010920">
    <property type="entry name" value="LSM_dom_sf"/>
</dbReference>